<evidence type="ECO:0000313" key="20">
    <source>
        <dbReference type="EMBL" id="ODV66303.1"/>
    </source>
</evidence>
<dbReference type="InterPro" id="IPR021109">
    <property type="entry name" value="Peptidase_aspartic_dom_sf"/>
</dbReference>
<keyword evidence="21" id="KW-1185">Reference proteome</keyword>
<dbReference type="InterPro" id="IPR013083">
    <property type="entry name" value="Znf_RING/FYVE/PHD"/>
</dbReference>
<keyword evidence="9 15" id="KW-0378">Hydrolase</keyword>
<feature type="compositionally biased region" description="Low complexity" evidence="16">
    <location>
        <begin position="926"/>
        <end position="942"/>
    </location>
</feature>
<evidence type="ECO:0000256" key="6">
    <source>
        <dbReference type="ARBA" id="ARBA00022670"/>
    </source>
</evidence>
<feature type="region of interest" description="Disordered" evidence="16">
    <location>
        <begin position="755"/>
        <end position="825"/>
    </location>
</feature>
<feature type="region of interest" description="Disordered" evidence="16">
    <location>
        <begin position="620"/>
        <end position="653"/>
    </location>
</feature>
<dbReference type="GO" id="GO:0006508">
    <property type="term" value="P:proteolysis"/>
    <property type="evidence" value="ECO:0007669"/>
    <property type="project" value="UniProtKB-KW"/>
</dbReference>
<evidence type="ECO:0000256" key="8">
    <source>
        <dbReference type="ARBA" id="ARBA00022750"/>
    </source>
</evidence>
<keyword evidence="6 15" id="KW-0645">Protease</keyword>
<dbReference type="OrthoDB" id="771136at2759"/>
<keyword evidence="5" id="KW-0964">Secreted</keyword>
<evidence type="ECO:0000256" key="1">
    <source>
        <dbReference type="ARBA" id="ARBA00001675"/>
    </source>
</evidence>
<dbReference type="SUPFAM" id="SSF50630">
    <property type="entry name" value="Acid proteases"/>
    <property type="match status" value="1"/>
</dbReference>
<dbReference type="Gene3D" id="3.30.40.10">
    <property type="entry name" value="Zinc/RING finger domain, C3HC4 (zinc finger)"/>
    <property type="match status" value="1"/>
</dbReference>
<dbReference type="PROSITE" id="PS00141">
    <property type="entry name" value="ASP_PROTEASE"/>
    <property type="match status" value="2"/>
</dbReference>
<organism evidence="20 21">
    <name type="scientific">Hyphopichia burtonii NRRL Y-1933</name>
    <dbReference type="NCBI Taxonomy" id="984485"/>
    <lineage>
        <taxon>Eukaryota</taxon>
        <taxon>Fungi</taxon>
        <taxon>Dikarya</taxon>
        <taxon>Ascomycota</taxon>
        <taxon>Saccharomycotina</taxon>
        <taxon>Pichiomycetes</taxon>
        <taxon>Debaryomycetaceae</taxon>
        <taxon>Hyphopichia</taxon>
    </lineage>
</organism>
<dbReference type="PROSITE" id="PS50089">
    <property type="entry name" value="ZF_RING_2"/>
    <property type="match status" value="1"/>
</dbReference>
<feature type="chain" id="PRO_5009162302" description="candidapepsin" evidence="17">
    <location>
        <begin position="21"/>
        <end position="1076"/>
    </location>
</feature>
<feature type="region of interest" description="Disordered" evidence="16">
    <location>
        <begin position="184"/>
        <end position="206"/>
    </location>
</feature>
<dbReference type="PRINTS" id="PR00792">
    <property type="entry name" value="PEPSIN"/>
</dbReference>
<comment type="catalytic activity">
    <reaction evidence="1">
        <text>Preferential cleavage at the carboxyl of hydrophobic amino acids, but fails to cleave 15-Leu-|-Tyr-16, 16-Tyr-|-Leu-17 and 24-Phe-|-Phe-25 of insulin B chain. Activates trypsinogen, and degrades keratin.</text>
        <dbReference type="EC" id="3.4.23.24"/>
    </reaction>
</comment>
<feature type="region of interest" description="Disordered" evidence="16">
    <location>
        <begin position="989"/>
        <end position="1076"/>
    </location>
</feature>
<dbReference type="RefSeq" id="XP_020075370.1">
    <property type="nucleotide sequence ID" value="XM_020223602.1"/>
</dbReference>
<proteinExistence type="inferred from homology"/>
<evidence type="ECO:0000256" key="3">
    <source>
        <dbReference type="ARBA" id="ARBA00007447"/>
    </source>
</evidence>
<evidence type="ECO:0000256" key="12">
    <source>
        <dbReference type="PIRSR" id="PIRSR601461-1"/>
    </source>
</evidence>
<feature type="region of interest" description="Disordered" evidence="16">
    <location>
        <begin position="872"/>
        <end position="899"/>
    </location>
</feature>
<keyword evidence="10" id="KW-0865">Zymogen</keyword>
<feature type="compositionally biased region" description="Low complexity" evidence="16">
    <location>
        <begin position="791"/>
        <end position="815"/>
    </location>
</feature>
<keyword evidence="8 15" id="KW-0064">Aspartyl protease</keyword>
<protein>
    <recommendedName>
        <fullName evidence="4">candidapepsin</fullName>
        <ecNumber evidence="4">3.4.23.24</ecNumber>
    </recommendedName>
</protein>
<dbReference type="GO" id="GO:0004190">
    <property type="term" value="F:aspartic-type endopeptidase activity"/>
    <property type="evidence" value="ECO:0007669"/>
    <property type="project" value="UniProtKB-KW"/>
</dbReference>
<dbReference type="GeneID" id="30998151"/>
<feature type="compositionally biased region" description="Low complexity" evidence="16">
    <location>
        <begin position="582"/>
        <end position="596"/>
    </location>
</feature>
<feature type="domain" description="Peptidase A1" evidence="19">
    <location>
        <begin position="80"/>
        <end position="495"/>
    </location>
</feature>
<evidence type="ECO:0000256" key="14">
    <source>
        <dbReference type="PROSITE-ProRule" id="PRU00175"/>
    </source>
</evidence>
<dbReference type="CDD" id="cd05474">
    <property type="entry name" value="SAP_like"/>
    <property type="match status" value="1"/>
</dbReference>
<dbReference type="EMBL" id="KV454542">
    <property type="protein sequence ID" value="ODV66303.1"/>
    <property type="molecule type" value="Genomic_DNA"/>
</dbReference>
<feature type="compositionally biased region" description="Basic and acidic residues" evidence="16">
    <location>
        <begin position="953"/>
        <end position="963"/>
    </location>
</feature>
<evidence type="ECO:0000256" key="15">
    <source>
        <dbReference type="RuleBase" id="RU000454"/>
    </source>
</evidence>
<evidence type="ECO:0000256" key="11">
    <source>
        <dbReference type="ARBA" id="ARBA00023157"/>
    </source>
</evidence>
<feature type="active site" evidence="12">
    <location>
        <position position="98"/>
    </location>
</feature>
<feature type="disulfide bond" evidence="13">
    <location>
        <begin position="427"/>
        <end position="459"/>
    </location>
</feature>
<keyword evidence="14" id="KW-0862">Zinc</keyword>
<name>A0A1E4RGB8_9ASCO</name>
<dbReference type="PANTHER" id="PTHR47966">
    <property type="entry name" value="BETA-SITE APP-CLEAVING ENZYME, ISOFORM A-RELATED"/>
    <property type="match status" value="1"/>
</dbReference>
<evidence type="ECO:0000313" key="21">
    <source>
        <dbReference type="Proteomes" id="UP000095085"/>
    </source>
</evidence>
<evidence type="ECO:0000256" key="13">
    <source>
        <dbReference type="PIRSR" id="PIRSR601461-2"/>
    </source>
</evidence>
<comment type="subcellular location">
    <subcellularLocation>
        <location evidence="2">Secreted</location>
    </subcellularLocation>
</comment>
<dbReference type="GO" id="GO:0008270">
    <property type="term" value="F:zinc ion binding"/>
    <property type="evidence" value="ECO:0007669"/>
    <property type="project" value="UniProtKB-KW"/>
</dbReference>
<dbReference type="Gene3D" id="2.40.70.10">
    <property type="entry name" value="Acid Proteases"/>
    <property type="match status" value="2"/>
</dbReference>
<dbReference type="Proteomes" id="UP000095085">
    <property type="component" value="Unassembled WGS sequence"/>
</dbReference>
<dbReference type="AlphaFoldDB" id="A0A1E4RGB8"/>
<feature type="region of interest" description="Disordered" evidence="16">
    <location>
        <begin position="917"/>
        <end position="968"/>
    </location>
</feature>
<accession>A0A1E4RGB8</accession>
<dbReference type="InterPro" id="IPR001969">
    <property type="entry name" value="Aspartic_peptidase_AS"/>
</dbReference>
<feature type="signal peptide" evidence="17">
    <location>
        <begin position="1"/>
        <end position="20"/>
    </location>
</feature>
<evidence type="ECO:0000256" key="4">
    <source>
        <dbReference type="ARBA" id="ARBA00013207"/>
    </source>
</evidence>
<evidence type="ECO:0000256" key="9">
    <source>
        <dbReference type="ARBA" id="ARBA00022801"/>
    </source>
</evidence>
<dbReference type="InterPro" id="IPR033876">
    <property type="entry name" value="SAP-like"/>
</dbReference>
<keyword evidence="14" id="KW-0863">Zinc-finger</keyword>
<evidence type="ECO:0000256" key="7">
    <source>
        <dbReference type="ARBA" id="ARBA00022729"/>
    </source>
</evidence>
<dbReference type="PANTHER" id="PTHR47966:SF65">
    <property type="entry name" value="ASPARTIC-TYPE ENDOPEPTIDASE"/>
    <property type="match status" value="1"/>
</dbReference>
<feature type="compositionally biased region" description="Low complexity" evidence="16">
    <location>
        <begin position="1051"/>
        <end position="1063"/>
    </location>
</feature>
<gene>
    <name evidence="20" type="ORF">HYPBUDRAFT_6715</name>
</gene>
<evidence type="ECO:0000256" key="17">
    <source>
        <dbReference type="SAM" id="SignalP"/>
    </source>
</evidence>
<evidence type="ECO:0000256" key="10">
    <source>
        <dbReference type="ARBA" id="ARBA00023145"/>
    </source>
</evidence>
<evidence type="ECO:0000259" key="18">
    <source>
        <dbReference type="PROSITE" id="PS50089"/>
    </source>
</evidence>
<dbReference type="Pfam" id="PF00026">
    <property type="entry name" value="Asp"/>
    <property type="match status" value="2"/>
</dbReference>
<keyword evidence="7 17" id="KW-0732">Signal</keyword>
<dbReference type="STRING" id="984485.A0A1E4RGB8"/>
<reference evidence="21" key="1">
    <citation type="submission" date="2016-05" db="EMBL/GenBank/DDBJ databases">
        <title>Comparative genomics of biotechnologically important yeasts.</title>
        <authorList>
            <consortium name="DOE Joint Genome Institute"/>
            <person name="Riley R."/>
            <person name="Haridas S."/>
            <person name="Wolfe K.H."/>
            <person name="Lopes M.R."/>
            <person name="Hittinger C.T."/>
            <person name="Goker M."/>
            <person name="Salamov A."/>
            <person name="Wisecaver J."/>
            <person name="Long T.M."/>
            <person name="Aerts A.L."/>
            <person name="Barry K."/>
            <person name="Choi C."/>
            <person name="Clum A."/>
            <person name="Coughlan A.Y."/>
            <person name="Deshpande S."/>
            <person name="Douglass A.P."/>
            <person name="Hanson S.J."/>
            <person name="Klenk H.-P."/>
            <person name="Labutti K."/>
            <person name="Lapidus A."/>
            <person name="Lindquist E."/>
            <person name="Lipzen A."/>
            <person name="Meier-Kolthoff J.P."/>
            <person name="Ohm R.A."/>
            <person name="Otillar R.P."/>
            <person name="Pangilinan J."/>
            <person name="Peng Y."/>
            <person name="Rokas A."/>
            <person name="Rosa C.A."/>
            <person name="Scheuner C."/>
            <person name="Sibirny A.A."/>
            <person name="Slot J.C."/>
            <person name="Stielow J.B."/>
            <person name="Sun H."/>
            <person name="Kurtzman C.P."/>
            <person name="Blackwell M."/>
            <person name="Grigoriev I.V."/>
            <person name="Jeffries T.W."/>
        </authorList>
    </citation>
    <scope>NUCLEOTIDE SEQUENCE [LARGE SCALE GENOMIC DNA]</scope>
    <source>
        <strain evidence="21">NRRL Y-1933</strain>
    </source>
</reference>
<feature type="compositionally biased region" description="Low complexity" evidence="16">
    <location>
        <begin position="628"/>
        <end position="651"/>
    </location>
</feature>
<keyword evidence="11 13" id="KW-1015">Disulfide bond</keyword>
<feature type="compositionally biased region" description="Polar residues" evidence="16">
    <location>
        <begin position="989"/>
        <end position="1000"/>
    </location>
</feature>
<dbReference type="InterPro" id="IPR001461">
    <property type="entry name" value="Aspartic_peptidase_A1"/>
</dbReference>
<keyword evidence="14" id="KW-0479">Metal-binding</keyword>
<dbReference type="EC" id="3.4.23.24" evidence="4"/>
<feature type="compositionally biased region" description="Basic and acidic residues" evidence="16">
    <location>
        <begin position="1011"/>
        <end position="1040"/>
    </location>
</feature>
<feature type="active site" evidence="12">
    <location>
        <position position="392"/>
    </location>
</feature>
<evidence type="ECO:0000259" key="19">
    <source>
        <dbReference type="PROSITE" id="PS51767"/>
    </source>
</evidence>
<evidence type="ECO:0000256" key="16">
    <source>
        <dbReference type="SAM" id="MobiDB-lite"/>
    </source>
</evidence>
<dbReference type="InterPro" id="IPR033121">
    <property type="entry name" value="PEPTIDASE_A1"/>
</dbReference>
<dbReference type="SUPFAM" id="SSF57850">
    <property type="entry name" value="RING/U-box"/>
    <property type="match status" value="1"/>
</dbReference>
<evidence type="ECO:0000256" key="2">
    <source>
        <dbReference type="ARBA" id="ARBA00004613"/>
    </source>
</evidence>
<feature type="compositionally biased region" description="Gly residues" evidence="16">
    <location>
        <begin position="184"/>
        <end position="197"/>
    </location>
</feature>
<sequence>MRLLLSTLIAATVTSVTVWGAATPDTSDIVGEESGNGIYRLDFDIHRGTSTRDMTRHAEGGISKRDDSVEMEIKNQRSFYMATLRIGSNNQNLSVLVDTGSSDLWIMEKDLDCVSASSSSYKKNMGLIASRPNATRTENIIQSHRKSCLFCDDHEKDGSDGSFTTTIISTGTSVSSDLGGGLIGGGGGSGSGSGNDGGDSSSSGGSNTCTQYGSFSTSSSDSFHKNDSASAFQISYGDGTTALGFWGYDTVRIGDTSVSDLSFAVVNETDSNVGVLGIGLPGLETTYSSSYLGNPYQYENLPLKLKNNGLIHKNAFSLYLGDQSAKSGNVLFGAVDQAKYSGDLQTVPIINTLKSSGYDTAIRFEIMVDLISVNDSNSNVNVTNNKYTALLDSGSTLSYFPTSLFEKFGEVLGGSYSSSSQAYEIDCIDNESVQVIFNFSGNEIKVPLTNLTLSSGRTCYLGVLNQKSDYILLGDNALRSMYLVYDIDDYEISVAQAKYTTDEDIKIISSSVPGATNAAYYSSTLYSAASEGQATQTALYRGSSNGKLSGAEKSTSYSKGMAFFTLLFDQSNDEPLPHRGRSNSSPPRPTTSTSDNNELDAESAERSGSMNLFDRLMDSIFDPSSRRNGGSTNTNSETSNPASNSPAPSSEQGNEPALIIINYAFTDSNNTSSSLVMSLPNNPLYRHPATIHEFVRIAAQMAYSSINGQLNRQRGITMEKFNLFPIKKAHELKDIPECSICFEKFVTLKEQKNSPAKDINTDKVPTKKRKLNNLSSQASVSSSQEHDHFHPGSSSIRPGSSSNPPVPSESNSQPSTPNEQRERPKYLSEFSGQGEYAHVAVELPCSHVFGKSCLFEWLKDHSTCPLCRQSCADPEPEQQDSNPLNNDNTSNNTDNDNRNELNIDQISSRILNGLNAAYSNRDDNSSENNLSQSNTENTTESSRPIDQSSTSESGERSNDDDNSSRSTIRSRFFPEIRFFDRSQFRRAFTRSSDNQASSPRPTNPLFPNVVESRRTADGVETRTGETRPERGVDDVLDFLHLRSLFNQPSRSDTNNNSTTQNNDEPVDEESRSTDQP</sequence>
<dbReference type="GO" id="GO:0005576">
    <property type="term" value="C:extracellular region"/>
    <property type="evidence" value="ECO:0007669"/>
    <property type="project" value="UniProtKB-SubCell"/>
</dbReference>
<dbReference type="PROSITE" id="PS51767">
    <property type="entry name" value="PEPTIDASE_A1"/>
    <property type="match status" value="1"/>
</dbReference>
<comment type="similarity">
    <text evidence="3 15">Belongs to the peptidase A1 family.</text>
</comment>
<feature type="domain" description="RING-type" evidence="18">
    <location>
        <begin position="843"/>
        <end position="868"/>
    </location>
</feature>
<feature type="compositionally biased region" description="Low complexity" evidence="16">
    <location>
        <begin position="880"/>
        <end position="894"/>
    </location>
</feature>
<evidence type="ECO:0000256" key="5">
    <source>
        <dbReference type="ARBA" id="ARBA00022525"/>
    </source>
</evidence>
<dbReference type="InterPro" id="IPR001841">
    <property type="entry name" value="Znf_RING"/>
</dbReference>
<dbReference type="Pfam" id="PF13639">
    <property type="entry name" value="zf-RING_2"/>
    <property type="match status" value="1"/>
</dbReference>
<feature type="region of interest" description="Disordered" evidence="16">
    <location>
        <begin position="573"/>
        <end position="608"/>
    </location>
</feature>